<evidence type="ECO:0000256" key="2">
    <source>
        <dbReference type="ARBA" id="ARBA00023274"/>
    </source>
</evidence>
<dbReference type="RefSeq" id="WP_200114709.1">
    <property type="nucleotide sequence ID" value="NZ_JAEHOH010000006.1"/>
</dbReference>
<comment type="function">
    <text evidence="4">Forms an intersubunit bridge (bridge B4) with the 23S rRNA of the 50S subunit in the ribosome.</text>
</comment>
<dbReference type="HAMAP" id="MF_01343_B">
    <property type="entry name" value="Ribosomal_uS15_B"/>
    <property type="match status" value="1"/>
</dbReference>
<comment type="subunit">
    <text evidence="3 4">Part of the 30S ribosomal subunit. Forms a bridge to the 50S subunit in the 70S ribosome, contacting the 23S rRNA.</text>
</comment>
<proteinExistence type="inferred from homology"/>
<keyword evidence="4 6" id="KW-0694">RNA-binding</keyword>
<dbReference type="EMBL" id="JAEHOH010000006">
    <property type="protein sequence ID" value="MBK0418517.1"/>
    <property type="molecule type" value="Genomic_DNA"/>
</dbReference>
<comment type="caution">
    <text evidence="7">The sequence shown here is derived from an EMBL/GenBank/DDBJ whole genome shotgun (WGS) entry which is preliminary data.</text>
</comment>
<protein>
    <recommendedName>
        <fullName evidence="4">Small ribosomal subunit protein uS15</fullName>
    </recommendedName>
</protein>
<dbReference type="GO" id="GO:0022627">
    <property type="term" value="C:cytosolic small ribosomal subunit"/>
    <property type="evidence" value="ECO:0007669"/>
    <property type="project" value="TreeGrafter"/>
</dbReference>
<evidence type="ECO:0000256" key="5">
    <source>
        <dbReference type="RuleBase" id="RU003919"/>
    </source>
</evidence>
<evidence type="ECO:0000256" key="6">
    <source>
        <dbReference type="RuleBase" id="RU004524"/>
    </source>
</evidence>
<dbReference type="InterPro" id="IPR000589">
    <property type="entry name" value="Ribosomal_uS15"/>
</dbReference>
<dbReference type="InterPro" id="IPR009068">
    <property type="entry name" value="uS15_NS1_RNA-bd_sf"/>
</dbReference>
<dbReference type="AlphaFoldDB" id="A0A934UV29"/>
<dbReference type="Proteomes" id="UP000608530">
    <property type="component" value="Unassembled WGS sequence"/>
</dbReference>
<dbReference type="PANTHER" id="PTHR23321:SF26">
    <property type="entry name" value="SMALL RIBOSOMAL SUBUNIT PROTEIN US15M"/>
    <property type="match status" value="1"/>
</dbReference>
<evidence type="ECO:0000313" key="7">
    <source>
        <dbReference type="EMBL" id="MBK0418517.1"/>
    </source>
</evidence>
<dbReference type="Pfam" id="PF00312">
    <property type="entry name" value="Ribosomal_S15"/>
    <property type="match status" value="1"/>
</dbReference>
<reference evidence="7" key="1">
    <citation type="submission" date="2020-12" db="EMBL/GenBank/DDBJ databases">
        <title>Leucobacter sp. CAS1, isolated from Chromium sludge.</title>
        <authorList>
            <person name="Xu Z."/>
        </authorList>
    </citation>
    <scope>NUCLEOTIDE SEQUENCE</scope>
    <source>
        <strain evidence="7">CSA1</strain>
    </source>
</reference>
<dbReference type="FunFam" id="1.10.287.10:FF:000002">
    <property type="entry name" value="30S ribosomal protein S15"/>
    <property type="match status" value="1"/>
</dbReference>
<dbReference type="InterPro" id="IPR005290">
    <property type="entry name" value="Ribosomal_uS15_bac-type"/>
</dbReference>
<keyword evidence="8" id="KW-1185">Reference proteome</keyword>
<evidence type="ECO:0000313" key="8">
    <source>
        <dbReference type="Proteomes" id="UP000608530"/>
    </source>
</evidence>
<dbReference type="SUPFAM" id="SSF47060">
    <property type="entry name" value="S15/NS1 RNA-binding domain"/>
    <property type="match status" value="1"/>
</dbReference>
<dbReference type="SMART" id="SM01387">
    <property type="entry name" value="Ribosomal_S15"/>
    <property type="match status" value="1"/>
</dbReference>
<sequence>MALPAEVKKAIIEEYATHPGDTGSPEVQVAMLSRRIKDLTEHLKTHKHDHHSRRGLLLLVGQRRRLLGYLQNVDINRYRSLIERLGLRR</sequence>
<comment type="similarity">
    <text evidence="4 5">Belongs to the universal ribosomal protein uS15 family.</text>
</comment>
<keyword evidence="2 4" id="KW-0687">Ribonucleoprotein</keyword>
<dbReference type="GO" id="GO:0019843">
    <property type="term" value="F:rRNA binding"/>
    <property type="evidence" value="ECO:0007669"/>
    <property type="project" value="UniProtKB-UniRule"/>
</dbReference>
<dbReference type="PROSITE" id="PS00362">
    <property type="entry name" value="RIBOSOMAL_S15"/>
    <property type="match status" value="1"/>
</dbReference>
<evidence type="ECO:0000256" key="4">
    <source>
        <dbReference type="HAMAP-Rule" id="MF_01343"/>
    </source>
</evidence>
<dbReference type="GO" id="GO:0003735">
    <property type="term" value="F:structural constituent of ribosome"/>
    <property type="evidence" value="ECO:0007669"/>
    <property type="project" value="InterPro"/>
</dbReference>
<evidence type="ECO:0000256" key="1">
    <source>
        <dbReference type="ARBA" id="ARBA00022980"/>
    </source>
</evidence>
<dbReference type="PANTHER" id="PTHR23321">
    <property type="entry name" value="RIBOSOMAL PROTEIN S15, BACTERIAL AND ORGANELLAR"/>
    <property type="match status" value="1"/>
</dbReference>
<gene>
    <name evidence="4 7" type="primary">rpsO</name>
    <name evidence="7" type="ORF">JD276_05655</name>
</gene>
<organism evidence="7 8">
    <name type="scientific">Leucobacter chromiisoli</name>
    <dbReference type="NCBI Taxonomy" id="2796471"/>
    <lineage>
        <taxon>Bacteria</taxon>
        <taxon>Bacillati</taxon>
        <taxon>Actinomycetota</taxon>
        <taxon>Actinomycetes</taxon>
        <taxon>Micrococcales</taxon>
        <taxon>Microbacteriaceae</taxon>
        <taxon>Leucobacter</taxon>
    </lineage>
</organism>
<dbReference type="Gene3D" id="1.10.287.10">
    <property type="entry name" value="S15/NS1, RNA-binding"/>
    <property type="match status" value="1"/>
</dbReference>
<dbReference type="NCBIfam" id="TIGR00952">
    <property type="entry name" value="S15_bact"/>
    <property type="match status" value="1"/>
</dbReference>
<keyword evidence="1 4" id="KW-0689">Ribosomal protein</keyword>
<dbReference type="GO" id="GO:0006412">
    <property type="term" value="P:translation"/>
    <property type="evidence" value="ECO:0007669"/>
    <property type="project" value="UniProtKB-UniRule"/>
</dbReference>
<evidence type="ECO:0000256" key="3">
    <source>
        <dbReference type="ARBA" id="ARBA00064542"/>
    </source>
</evidence>
<dbReference type="CDD" id="cd00353">
    <property type="entry name" value="Ribosomal_S15p_S13e"/>
    <property type="match status" value="1"/>
</dbReference>
<dbReference type="Gene3D" id="6.10.250.3130">
    <property type="match status" value="1"/>
</dbReference>
<accession>A0A934UV29</accession>
<keyword evidence="4 6" id="KW-0699">rRNA-binding</keyword>
<name>A0A934UV29_9MICO</name>
<comment type="function">
    <text evidence="4 6">One of the primary rRNA binding proteins, it binds directly to 16S rRNA where it helps nucleate assembly of the platform of the 30S subunit by binding and bridging several RNA helices of the 16S rRNA.</text>
</comment>